<dbReference type="OrthoDB" id="638407at2"/>
<dbReference type="Proteomes" id="UP000093510">
    <property type="component" value="Unassembled WGS sequence"/>
</dbReference>
<organism evidence="2 3">
    <name type="scientific">Flavobacterium crassostreae</name>
    <dbReference type="NCBI Taxonomy" id="1763534"/>
    <lineage>
        <taxon>Bacteria</taxon>
        <taxon>Pseudomonadati</taxon>
        <taxon>Bacteroidota</taxon>
        <taxon>Flavobacteriia</taxon>
        <taxon>Flavobacteriales</taxon>
        <taxon>Flavobacteriaceae</taxon>
        <taxon>Flavobacterium</taxon>
    </lineage>
</organism>
<protein>
    <submittedName>
        <fullName evidence="2">Enoyl-CoA hydratase</fullName>
    </submittedName>
</protein>
<dbReference type="AlphaFoldDB" id="A0A1B9E5Z6"/>
<dbReference type="PANTHER" id="PTHR42964:SF1">
    <property type="entry name" value="POLYKETIDE BIOSYNTHESIS ENOYL-COA HYDRATASE PKSH-RELATED"/>
    <property type="match status" value="1"/>
</dbReference>
<dbReference type="GO" id="GO:0003824">
    <property type="term" value="F:catalytic activity"/>
    <property type="evidence" value="ECO:0007669"/>
    <property type="project" value="UniProtKB-ARBA"/>
</dbReference>
<sequence length="255" mass="27792">MTQTRSHGTITTAIQHQIATIEFAHPASNSFERTQLDALTHSFQELSNNPNVSVIVLQSQGTGAFCAGASFKELLAVTTPEQGRNFFSGFAHLIQAMRDCPKIILGRIHGKAVGGGVGIIAACDYTLATTNASIKLSELAIGIGPFVIEPAVSHKIGKTAMAAMTLEPDQWQSPQWAHQKGLYTQLHQDQPSLDQAVAERAAKLASYNPEALTQLKKILWHNTPNWEQLMLERATISGQLVLSQHTKTALEQFKK</sequence>
<dbReference type="STRING" id="1763534.GCA_001831475_00850"/>
<comment type="similarity">
    <text evidence="1">Belongs to the enoyl-CoA hydratase/isomerase family.</text>
</comment>
<keyword evidence="3" id="KW-1185">Reference proteome</keyword>
<evidence type="ECO:0000313" key="2">
    <source>
        <dbReference type="EMBL" id="OCB77357.1"/>
    </source>
</evidence>
<dbReference type="RefSeq" id="WP_066333271.1">
    <property type="nucleotide sequence ID" value="NZ_CP017688.1"/>
</dbReference>
<accession>A0A1B9E5Z6</accession>
<gene>
    <name evidence="2" type="ORF">LPBF_05055</name>
</gene>
<comment type="caution">
    <text evidence="2">The sequence shown here is derived from an EMBL/GenBank/DDBJ whole genome shotgun (WGS) entry which is preliminary data.</text>
</comment>
<dbReference type="Pfam" id="PF00378">
    <property type="entry name" value="ECH_1"/>
    <property type="match status" value="1"/>
</dbReference>
<dbReference type="CDD" id="cd06558">
    <property type="entry name" value="crotonase-like"/>
    <property type="match status" value="1"/>
</dbReference>
<dbReference type="PANTHER" id="PTHR42964">
    <property type="entry name" value="ENOYL-COA HYDRATASE"/>
    <property type="match status" value="1"/>
</dbReference>
<reference evidence="2 3" key="1">
    <citation type="submission" date="2016-03" db="EMBL/GenBank/DDBJ databases">
        <authorList>
            <person name="Ploux O."/>
        </authorList>
    </citation>
    <scope>NUCLEOTIDE SEQUENCE [LARGE SCALE GENOMIC DNA]</scope>
    <source>
        <strain evidence="2 3">LPB0076</strain>
    </source>
</reference>
<evidence type="ECO:0000256" key="1">
    <source>
        <dbReference type="ARBA" id="ARBA00005254"/>
    </source>
</evidence>
<proteinExistence type="inferred from homology"/>
<dbReference type="SUPFAM" id="SSF52096">
    <property type="entry name" value="ClpP/crotonase"/>
    <property type="match status" value="1"/>
</dbReference>
<dbReference type="InterPro" id="IPR001753">
    <property type="entry name" value="Enoyl-CoA_hydra/iso"/>
</dbReference>
<dbReference type="EMBL" id="LVEP01000017">
    <property type="protein sequence ID" value="OCB77357.1"/>
    <property type="molecule type" value="Genomic_DNA"/>
</dbReference>
<dbReference type="InterPro" id="IPR029045">
    <property type="entry name" value="ClpP/crotonase-like_dom_sf"/>
</dbReference>
<name>A0A1B9E5Z6_9FLAO</name>
<dbReference type="InterPro" id="IPR051683">
    <property type="entry name" value="Enoyl-CoA_Hydratase/Isomerase"/>
</dbReference>
<dbReference type="Gene3D" id="3.90.226.10">
    <property type="entry name" value="2-enoyl-CoA Hydratase, Chain A, domain 1"/>
    <property type="match status" value="1"/>
</dbReference>
<evidence type="ECO:0000313" key="3">
    <source>
        <dbReference type="Proteomes" id="UP000093510"/>
    </source>
</evidence>